<accession>A0A1Y1XE04</accession>
<dbReference type="Proteomes" id="UP000193944">
    <property type="component" value="Unassembled WGS sequence"/>
</dbReference>
<proteinExistence type="predicted"/>
<gene>
    <name evidence="1" type="ORF">BCR32DRAFT_277553</name>
</gene>
<dbReference type="EMBL" id="MCFG01000061">
    <property type="protein sequence ID" value="ORX83990.1"/>
    <property type="molecule type" value="Genomic_DNA"/>
</dbReference>
<dbReference type="AlphaFoldDB" id="A0A1Y1XE04"/>
<reference evidence="1 2" key="2">
    <citation type="submission" date="2016-08" db="EMBL/GenBank/DDBJ databases">
        <title>Pervasive Adenine N6-methylation of Active Genes in Fungi.</title>
        <authorList>
            <consortium name="DOE Joint Genome Institute"/>
            <person name="Mondo S.J."/>
            <person name="Dannebaum R.O."/>
            <person name="Kuo R.C."/>
            <person name="Labutti K."/>
            <person name="Haridas S."/>
            <person name="Kuo A."/>
            <person name="Salamov A."/>
            <person name="Ahrendt S.R."/>
            <person name="Lipzen A."/>
            <person name="Sullivan W."/>
            <person name="Andreopoulos W.B."/>
            <person name="Clum A."/>
            <person name="Lindquist E."/>
            <person name="Daum C."/>
            <person name="Ramamoorthy G.K."/>
            <person name="Gryganskyi A."/>
            <person name="Culley D."/>
            <person name="Magnuson J.K."/>
            <person name="James T.Y."/>
            <person name="O'Malley M.A."/>
            <person name="Stajich J.E."/>
            <person name="Spatafora J.W."/>
            <person name="Visel A."/>
            <person name="Grigoriev I.V."/>
        </authorList>
    </citation>
    <scope>NUCLEOTIDE SEQUENCE [LARGE SCALE GENOMIC DNA]</scope>
    <source>
        <strain evidence="1 2">S4</strain>
    </source>
</reference>
<reference evidence="1 2" key="1">
    <citation type="submission" date="2016-08" db="EMBL/GenBank/DDBJ databases">
        <title>A Parts List for Fungal Cellulosomes Revealed by Comparative Genomics.</title>
        <authorList>
            <consortium name="DOE Joint Genome Institute"/>
            <person name="Haitjema C.H."/>
            <person name="Gilmore S.P."/>
            <person name="Henske J.K."/>
            <person name="Solomon K.V."/>
            <person name="De Groot R."/>
            <person name="Kuo A."/>
            <person name="Mondo S.J."/>
            <person name="Salamov A.A."/>
            <person name="Labutti K."/>
            <person name="Zhao Z."/>
            <person name="Chiniquy J."/>
            <person name="Barry K."/>
            <person name="Brewer H.M."/>
            <person name="Purvine S.O."/>
            <person name="Wright A.T."/>
            <person name="Boxma B."/>
            <person name="Van Alen T."/>
            <person name="Hackstein J.H."/>
            <person name="Baker S.E."/>
            <person name="Grigoriev I.V."/>
            <person name="O'Malley M.A."/>
        </authorList>
    </citation>
    <scope>NUCLEOTIDE SEQUENCE [LARGE SCALE GENOMIC DNA]</scope>
    <source>
        <strain evidence="1 2">S4</strain>
    </source>
</reference>
<keyword evidence="2" id="KW-1185">Reference proteome</keyword>
<organism evidence="1 2">
    <name type="scientific">Anaeromyces robustus</name>
    <dbReference type="NCBI Taxonomy" id="1754192"/>
    <lineage>
        <taxon>Eukaryota</taxon>
        <taxon>Fungi</taxon>
        <taxon>Fungi incertae sedis</taxon>
        <taxon>Chytridiomycota</taxon>
        <taxon>Chytridiomycota incertae sedis</taxon>
        <taxon>Neocallimastigomycetes</taxon>
        <taxon>Neocallimastigales</taxon>
        <taxon>Neocallimastigaceae</taxon>
        <taxon>Anaeromyces</taxon>
    </lineage>
</organism>
<evidence type="ECO:0000313" key="1">
    <source>
        <dbReference type="EMBL" id="ORX83990.1"/>
    </source>
</evidence>
<sequence length="153" mass="17427">MENRVYNIIGTQKPIIKISKVWITLPTFSAGASKYVRFNGLSMKKTEIITTKKNMKDMKNSIHISKNFDNKLNGINIFSVSNNILNYNKTSIEHKKEGIKSLALATKDISKEINSTLKSIIKVNNSISRKNKKCFIRNYSSKTISNTGNEFYI</sequence>
<protein>
    <submittedName>
        <fullName evidence="1">Uncharacterized protein</fullName>
    </submittedName>
</protein>
<evidence type="ECO:0000313" key="2">
    <source>
        <dbReference type="Proteomes" id="UP000193944"/>
    </source>
</evidence>
<name>A0A1Y1XE04_9FUNG</name>
<comment type="caution">
    <text evidence="1">The sequence shown here is derived from an EMBL/GenBank/DDBJ whole genome shotgun (WGS) entry which is preliminary data.</text>
</comment>